<dbReference type="Proteomes" id="UP000318141">
    <property type="component" value="Unassembled WGS sequence"/>
</dbReference>
<evidence type="ECO:0000256" key="5">
    <source>
        <dbReference type="ARBA" id="ARBA00023136"/>
    </source>
</evidence>
<dbReference type="NCBIfam" id="TIGR00773">
    <property type="entry name" value="NhaA"/>
    <property type="match status" value="1"/>
</dbReference>
<keyword evidence="5 6" id="KW-0472">Membrane</keyword>
<keyword evidence="6" id="KW-0739">Sodium transport</keyword>
<keyword evidence="4 6" id="KW-1133">Transmembrane helix</keyword>
<evidence type="ECO:0000256" key="2">
    <source>
        <dbReference type="ARBA" id="ARBA00022475"/>
    </source>
</evidence>
<keyword evidence="2 6" id="KW-1003">Cell membrane</keyword>
<feature type="transmembrane region" description="Helical" evidence="6">
    <location>
        <begin position="61"/>
        <end position="78"/>
    </location>
</feature>
<evidence type="ECO:0000256" key="3">
    <source>
        <dbReference type="ARBA" id="ARBA00022692"/>
    </source>
</evidence>
<dbReference type="PANTHER" id="PTHR30341:SF0">
    <property type="entry name" value="NA(+)_H(+) ANTIPORTER NHAA"/>
    <property type="match status" value="1"/>
</dbReference>
<feature type="transmembrane region" description="Helical" evidence="6">
    <location>
        <begin position="291"/>
        <end position="317"/>
    </location>
</feature>
<keyword evidence="6" id="KW-0915">Sodium</keyword>
<reference evidence="7 8" key="1">
    <citation type="submission" date="2019-07" db="EMBL/GenBank/DDBJ databases">
        <title>Genome sequencing of lignin-degrading bacterial isolates.</title>
        <authorList>
            <person name="Gladden J."/>
        </authorList>
    </citation>
    <scope>NUCLEOTIDE SEQUENCE [LARGE SCALE GENOMIC DNA]</scope>
    <source>
        <strain evidence="7 8">J11</strain>
    </source>
</reference>
<keyword evidence="6" id="KW-0813">Transport</keyword>
<dbReference type="InterPro" id="IPR004670">
    <property type="entry name" value="NhaA"/>
</dbReference>
<feature type="transmembrane region" description="Helical" evidence="6">
    <location>
        <begin position="201"/>
        <end position="217"/>
    </location>
</feature>
<comment type="caution">
    <text evidence="7">The sequence shown here is derived from an EMBL/GenBank/DDBJ whole genome shotgun (WGS) entry which is preliminary data.</text>
</comment>
<keyword evidence="8" id="KW-1185">Reference proteome</keyword>
<dbReference type="GO" id="GO:0006885">
    <property type="term" value="P:regulation of pH"/>
    <property type="evidence" value="ECO:0007669"/>
    <property type="project" value="UniProtKB-UniRule"/>
</dbReference>
<comment type="function">
    <text evidence="6">Na(+)/H(+) antiporter that extrudes sodium in exchange for external protons.</text>
</comment>
<feature type="transmembrane region" description="Helical" evidence="6">
    <location>
        <begin position="21"/>
        <end position="41"/>
    </location>
</feature>
<dbReference type="Gene3D" id="1.20.1530.10">
    <property type="entry name" value="Na+/H+ antiporter like domain"/>
    <property type="match status" value="1"/>
</dbReference>
<keyword evidence="6" id="KW-0050">Antiport</keyword>
<dbReference type="OrthoDB" id="9808135at2"/>
<keyword evidence="6" id="KW-0406">Ion transport</keyword>
<protein>
    <recommendedName>
        <fullName evidence="6">Na(+)/H(+) antiporter NhaA</fullName>
    </recommendedName>
    <alternativeName>
        <fullName evidence="6">Sodium/proton antiporter NhaA</fullName>
    </alternativeName>
</protein>
<dbReference type="HAMAP" id="MF_01844">
    <property type="entry name" value="NhaA"/>
    <property type="match status" value="1"/>
</dbReference>
<accession>A0A562B1B4</accession>
<feature type="transmembrane region" description="Helical" evidence="6">
    <location>
        <begin position="90"/>
        <end position="110"/>
    </location>
</feature>
<comment type="similarity">
    <text evidence="6">Belongs to the NhaA Na(+)/H(+) (TC 2.A.33) antiporter family.</text>
</comment>
<feature type="transmembrane region" description="Helical" evidence="6">
    <location>
        <begin position="223"/>
        <end position="240"/>
    </location>
</feature>
<feature type="transmembrane region" description="Helical" evidence="6">
    <location>
        <begin position="329"/>
        <end position="351"/>
    </location>
</feature>
<gene>
    <name evidence="6" type="primary">nhaA</name>
    <name evidence="7" type="ORF">L602_000800000500</name>
</gene>
<evidence type="ECO:0000256" key="4">
    <source>
        <dbReference type="ARBA" id="ARBA00022989"/>
    </source>
</evidence>
<dbReference type="AlphaFoldDB" id="A0A562B1B4"/>
<feature type="transmembrane region" description="Helical" evidence="6">
    <location>
        <begin position="150"/>
        <end position="172"/>
    </location>
</feature>
<evidence type="ECO:0000313" key="8">
    <source>
        <dbReference type="Proteomes" id="UP000318141"/>
    </source>
</evidence>
<dbReference type="NCBIfam" id="NF007112">
    <property type="entry name" value="PRK09561.1"/>
    <property type="match status" value="1"/>
</dbReference>
<dbReference type="GO" id="GO:0015385">
    <property type="term" value="F:sodium:proton antiporter activity"/>
    <property type="evidence" value="ECO:0007669"/>
    <property type="project" value="UniProtKB-UniRule"/>
</dbReference>
<sequence>MAIVQRRLSNTFKRFFESEKAGGILLIVCTIISLILANSQIGDQYLHIWHAKVGGLSVEHWINDGLMAVFFLLIGLELERELYNGELSSFRNALLPIVAAAGGIAVPALIHFTLNAGTPTQAGIGIPMATDIAFALGALALLGDRVPASLKIFLTALAVMDDLGAIIVIALFYTAELAFVYLLGALAVFGVLLFMNRVLRVMSLIPYLLGGAVMWALMLKSGVHATIAGVLLAFAIPFSARQDDQESPSHRLEHLLHRPVAFVILPIFALANTGIVIGGDWAQELASLNSVGILAGLVIGKPLGITILSLLAVAIGICKLPLDLRWRHVFGAGLLGGIGFTMSIFITNLAFPGEPGVVNGSKMAILLASLTAGVLGFVWLKWFGKPVAGDTDMDTMDFEVTGPRSSESHGSR</sequence>
<dbReference type="EMBL" id="VLJN01000066">
    <property type="protein sequence ID" value="TWG78981.1"/>
    <property type="molecule type" value="Genomic_DNA"/>
</dbReference>
<feature type="transmembrane region" description="Helical" evidence="6">
    <location>
        <begin position="122"/>
        <end position="143"/>
    </location>
</feature>
<organism evidence="7 8">
    <name type="scientific">Cupriavidus gilardii J11</name>
    <dbReference type="NCBI Taxonomy" id="936133"/>
    <lineage>
        <taxon>Bacteria</taxon>
        <taxon>Pseudomonadati</taxon>
        <taxon>Pseudomonadota</taxon>
        <taxon>Betaproteobacteria</taxon>
        <taxon>Burkholderiales</taxon>
        <taxon>Burkholderiaceae</taxon>
        <taxon>Cupriavidus</taxon>
    </lineage>
</organism>
<comment type="catalytic activity">
    <reaction evidence="6">
        <text>Na(+)(in) + 2 H(+)(out) = Na(+)(out) + 2 H(+)(in)</text>
        <dbReference type="Rhea" id="RHEA:29251"/>
        <dbReference type="ChEBI" id="CHEBI:15378"/>
        <dbReference type="ChEBI" id="CHEBI:29101"/>
    </reaction>
</comment>
<evidence type="ECO:0000313" key="7">
    <source>
        <dbReference type="EMBL" id="TWG78981.1"/>
    </source>
</evidence>
<dbReference type="PANTHER" id="PTHR30341">
    <property type="entry name" value="SODIUM ION/PROTON ANTIPORTER NHAA-RELATED"/>
    <property type="match status" value="1"/>
</dbReference>
<proteinExistence type="inferred from homology"/>
<feature type="transmembrane region" description="Helical" evidence="6">
    <location>
        <begin position="363"/>
        <end position="383"/>
    </location>
</feature>
<dbReference type="InterPro" id="IPR023171">
    <property type="entry name" value="Na/H_antiporter_dom_sf"/>
</dbReference>
<dbReference type="NCBIfam" id="NF007111">
    <property type="entry name" value="PRK09560.1"/>
    <property type="match status" value="1"/>
</dbReference>
<name>A0A562B1B4_9BURK</name>
<evidence type="ECO:0000256" key="1">
    <source>
        <dbReference type="ARBA" id="ARBA00004429"/>
    </source>
</evidence>
<comment type="subcellular location">
    <subcellularLocation>
        <location evidence="1">Cell inner membrane</location>
        <topology evidence="1">Multi-pass membrane protein</topology>
    </subcellularLocation>
    <subcellularLocation>
        <location evidence="6">Cell membrane</location>
        <topology evidence="6">Multi-pass membrane protein</topology>
    </subcellularLocation>
</comment>
<keyword evidence="3 6" id="KW-0812">Transmembrane</keyword>
<feature type="transmembrane region" description="Helical" evidence="6">
    <location>
        <begin position="178"/>
        <end position="194"/>
    </location>
</feature>
<evidence type="ECO:0000256" key="6">
    <source>
        <dbReference type="HAMAP-Rule" id="MF_01844"/>
    </source>
</evidence>
<dbReference type="GO" id="GO:0005886">
    <property type="term" value="C:plasma membrane"/>
    <property type="evidence" value="ECO:0007669"/>
    <property type="project" value="UniProtKB-SubCell"/>
</dbReference>
<dbReference type="Pfam" id="PF06965">
    <property type="entry name" value="Na_H_antiport_1"/>
    <property type="match status" value="1"/>
</dbReference>
<feature type="transmembrane region" description="Helical" evidence="6">
    <location>
        <begin position="260"/>
        <end position="279"/>
    </location>
</feature>